<dbReference type="NCBIfam" id="TIGR02727">
    <property type="entry name" value="MTHFS_bact"/>
    <property type="match status" value="1"/>
</dbReference>
<dbReference type="EC" id="6.3.3.2" evidence="4"/>
<keyword evidence="2 4" id="KW-0547">Nucleotide-binding</keyword>
<name>A0A9E9NSA3_9BURK</name>
<dbReference type="GO" id="GO:0035999">
    <property type="term" value="P:tetrahydrofolate interconversion"/>
    <property type="evidence" value="ECO:0007669"/>
    <property type="project" value="TreeGrafter"/>
</dbReference>
<accession>A0A9E9NSA3</accession>
<proteinExistence type="inferred from homology"/>
<evidence type="ECO:0000256" key="4">
    <source>
        <dbReference type="RuleBase" id="RU361279"/>
    </source>
</evidence>
<dbReference type="PANTHER" id="PTHR23407">
    <property type="entry name" value="ATPASE INHIBITOR/5-FORMYLTETRAHYDROFOLATE CYCLO-LIGASE"/>
    <property type="match status" value="1"/>
</dbReference>
<dbReference type="InterPro" id="IPR037171">
    <property type="entry name" value="NagB/RpiA_transferase-like"/>
</dbReference>
<protein>
    <recommendedName>
        <fullName evidence="4">5-formyltetrahydrofolate cyclo-ligase</fullName>
        <ecNumber evidence="4">6.3.3.2</ecNumber>
    </recommendedName>
</protein>
<sequence>MSLPPDPDFKHSEQSVSAGFKKTLRKTLLDIRKNMTADEHVRFDHEIGRQVSLYLRSRMFKTIGVYLPIRNEPDLLELYEELSAKMHLSLPVTIDKDQPLQFVRWKPGDPLVKGDYNVSIPAMREPVDMPEVLLIPCVGYTVNRFRLGYGGGFFDRTLAEHPDTHTIGIAYSCLLTDFPTEENDIPLRCIITETGIML</sequence>
<dbReference type="GO" id="GO:0005524">
    <property type="term" value="F:ATP binding"/>
    <property type="evidence" value="ECO:0007669"/>
    <property type="project" value="UniProtKB-KW"/>
</dbReference>
<keyword evidence="3 4" id="KW-0067">ATP-binding</keyword>
<keyword evidence="5" id="KW-0436">Ligase</keyword>
<comment type="similarity">
    <text evidence="1 4">Belongs to the 5-formyltetrahydrofolate cyclo-ligase family.</text>
</comment>
<keyword evidence="4" id="KW-0479">Metal-binding</keyword>
<evidence type="ECO:0000256" key="3">
    <source>
        <dbReference type="ARBA" id="ARBA00022840"/>
    </source>
</evidence>
<gene>
    <name evidence="5" type="ORF">NB646_00940</name>
</gene>
<organism evidence="5">
    <name type="scientific">Oxalobacter aliiformigenes</name>
    <dbReference type="NCBI Taxonomy" id="2946593"/>
    <lineage>
        <taxon>Bacteria</taxon>
        <taxon>Pseudomonadati</taxon>
        <taxon>Pseudomonadota</taxon>
        <taxon>Betaproteobacteria</taxon>
        <taxon>Burkholderiales</taxon>
        <taxon>Oxalobacteraceae</taxon>
        <taxon>Oxalobacter</taxon>
    </lineage>
</organism>
<dbReference type="InterPro" id="IPR024185">
    <property type="entry name" value="FTHF_cligase-like_sf"/>
</dbReference>
<dbReference type="PIRSF" id="PIRSF006806">
    <property type="entry name" value="FTHF_cligase"/>
    <property type="match status" value="1"/>
</dbReference>
<dbReference type="Gene3D" id="3.40.50.10420">
    <property type="entry name" value="NagB/RpiA/CoA transferase-like"/>
    <property type="match status" value="1"/>
</dbReference>
<comment type="cofactor">
    <cofactor evidence="4">
        <name>Mg(2+)</name>
        <dbReference type="ChEBI" id="CHEBI:18420"/>
    </cofactor>
</comment>
<reference evidence="5" key="1">
    <citation type="journal article" date="2022" name="Front. Microbiol.">
        <title>New perspectives on an old grouping: The genomic and phenotypic variability of Oxalobacter formigenes and the implications for calcium oxalate stone prevention.</title>
        <authorList>
            <person name="Chmiel J.A."/>
            <person name="Carr C."/>
            <person name="Stuivenberg G.A."/>
            <person name="Venema R."/>
            <person name="Chanyi R.M."/>
            <person name="Al K.F."/>
            <person name="Giguere D."/>
            <person name="Say H."/>
            <person name="Akouris P.P."/>
            <person name="Dominguez Romero S.A."/>
            <person name="Kwong A."/>
            <person name="Tai V."/>
            <person name="Koval S.F."/>
            <person name="Razvi H."/>
            <person name="Bjazevic J."/>
            <person name="Burton J.P."/>
        </authorList>
    </citation>
    <scope>NUCLEOTIDE SEQUENCE</scope>
    <source>
        <strain evidence="5">OxK</strain>
    </source>
</reference>
<dbReference type="EMBL" id="CP098251">
    <property type="protein sequence ID" value="WAV91364.1"/>
    <property type="molecule type" value="Genomic_DNA"/>
</dbReference>
<dbReference type="RefSeq" id="WP_269283604.1">
    <property type="nucleotide sequence ID" value="NZ_CP098251.1"/>
</dbReference>
<evidence type="ECO:0000256" key="1">
    <source>
        <dbReference type="ARBA" id="ARBA00010638"/>
    </source>
</evidence>
<keyword evidence="4" id="KW-0460">Magnesium</keyword>
<dbReference type="GO" id="GO:0046872">
    <property type="term" value="F:metal ion binding"/>
    <property type="evidence" value="ECO:0007669"/>
    <property type="project" value="UniProtKB-KW"/>
</dbReference>
<evidence type="ECO:0000256" key="2">
    <source>
        <dbReference type="ARBA" id="ARBA00022741"/>
    </source>
</evidence>
<dbReference type="PANTHER" id="PTHR23407:SF1">
    <property type="entry name" value="5-FORMYLTETRAHYDROFOLATE CYCLO-LIGASE"/>
    <property type="match status" value="1"/>
</dbReference>
<dbReference type="SUPFAM" id="SSF100950">
    <property type="entry name" value="NagB/RpiA/CoA transferase-like"/>
    <property type="match status" value="1"/>
</dbReference>
<dbReference type="InterPro" id="IPR002698">
    <property type="entry name" value="FTHF_cligase"/>
</dbReference>
<dbReference type="Pfam" id="PF01812">
    <property type="entry name" value="5-FTHF_cyc-lig"/>
    <property type="match status" value="1"/>
</dbReference>
<evidence type="ECO:0000313" key="5">
    <source>
        <dbReference type="EMBL" id="WAV91364.1"/>
    </source>
</evidence>
<comment type="catalytic activity">
    <reaction evidence="4">
        <text>(6S)-5-formyl-5,6,7,8-tetrahydrofolate + ATP = (6R)-5,10-methenyltetrahydrofolate + ADP + phosphate</text>
        <dbReference type="Rhea" id="RHEA:10488"/>
        <dbReference type="ChEBI" id="CHEBI:30616"/>
        <dbReference type="ChEBI" id="CHEBI:43474"/>
        <dbReference type="ChEBI" id="CHEBI:57455"/>
        <dbReference type="ChEBI" id="CHEBI:57457"/>
        <dbReference type="ChEBI" id="CHEBI:456216"/>
        <dbReference type="EC" id="6.3.3.2"/>
    </reaction>
</comment>
<dbReference type="GO" id="GO:0030272">
    <property type="term" value="F:5-formyltetrahydrofolate cyclo-ligase activity"/>
    <property type="evidence" value="ECO:0007669"/>
    <property type="project" value="UniProtKB-EC"/>
</dbReference>
<dbReference type="Proteomes" id="UP001164819">
    <property type="component" value="Chromosome"/>
</dbReference>
<dbReference type="AlphaFoldDB" id="A0A9E9NSA3"/>
<dbReference type="GO" id="GO:0009396">
    <property type="term" value="P:folic acid-containing compound biosynthetic process"/>
    <property type="evidence" value="ECO:0007669"/>
    <property type="project" value="TreeGrafter"/>
</dbReference>